<protein>
    <recommendedName>
        <fullName evidence="5">Oxygen sensor histidine kinase NreB</fullName>
        <ecNumber evidence="4">2.7.13.3</ecNumber>
    </recommendedName>
    <alternativeName>
        <fullName evidence="18">Nitrogen regulation protein B</fullName>
    </alternativeName>
</protein>
<feature type="transmembrane region" description="Helical" evidence="19">
    <location>
        <begin position="12"/>
        <end position="31"/>
    </location>
</feature>
<comment type="catalytic activity">
    <reaction evidence="1">
        <text>ATP + protein L-histidine = ADP + protein N-phospho-L-histidine.</text>
        <dbReference type="EC" id="2.7.13.3"/>
    </reaction>
</comment>
<dbReference type="PANTHER" id="PTHR24421">
    <property type="entry name" value="NITRATE/NITRITE SENSOR PROTEIN NARX-RELATED"/>
    <property type="match status" value="1"/>
</dbReference>
<dbReference type="InterPro" id="IPR011712">
    <property type="entry name" value="Sig_transdc_His_kin_sub3_dim/P"/>
</dbReference>
<accession>A0A937FZZ8</accession>
<organism evidence="21 22">
    <name type="scientific">Fulvivirga marina</name>
    <dbReference type="NCBI Taxonomy" id="2494733"/>
    <lineage>
        <taxon>Bacteria</taxon>
        <taxon>Pseudomonadati</taxon>
        <taxon>Bacteroidota</taxon>
        <taxon>Cytophagia</taxon>
        <taxon>Cytophagales</taxon>
        <taxon>Fulvivirgaceae</taxon>
        <taxon>Fulvivirga</taxon>
    </lineage>
</organism>
<gene>
    <name evidence="21" type="ORF">JMN32_14910</name>
</gene>
<dbReference type="InterPro" id="IPR036890">
    <property type="entry name" value="HATPase_C_sf"/>
</dbReference>
<keyword evidence="19" id="KW-0472">Membrane</keyword>
<dbReference type="InterPro" id="IPR005467">
    <property type="entry name" value="His_kinase_dom"/>
</dbReference>
<keyword evidence="10" id="KW-0479">Metal-binding</keyword>
<keyword evidence="19" id="KW-0812">Transmembrane</keyword>
<keyword evidence="8" id="KW-0597">Phosphoprotein</keyword>
<feature type="domain" description="Histidine kinase" evidence="20">
    <location>
        <begin position="69"/>
        <end position="265"/>
    </location>
</feature>
<evidence type="ECO:0000256" key="16">
    <source>
        <dbReference type="ARBA" id="ARBA00023014"/>
    </source>
</evidence>
<proteinExistence type="predicted"/>
<dbReference type="EC" id="2.7.13.3" evidence="4"/>
<evidence type="ECO:0000256" key="18">
    <source>
        <dbReference type="ARBA" id="ARBA00030800"/>
    </source>
</evidence>
<reference evidence="21" key="1">
    <citation type="submission" date="2021-01" db="EMBL/GenBank/DDBJ databases">
        <title>Fulvivirga kasyanovii gen. nov., sp nov., a novel member of the phylum Bacteroidetes isolated from seawater in a mussel farm.</title>
        <authorList>
            <person name="Zhao L.-H."/>
            <person name="Wang Z.-J."/>
        </authorList>
    </citation>
    <scope>NUCLEOTIDE SEQUENCE</scope>
    <source>
        <strain evidence="21">29W222</strain>
    </source>
</reference>
<evidence type="ECO:0000256" key="8">
    <source>
        <dbReference type="ARBA" id="ARBA00022553"/>
    </source>
</evidence>
<keyword evidence="22" id="KW-1185">Reference proteome</keyword>
<dbReference type="GO" id="GO:0046983">
    <property type="term" value="F:protein dimerization activity"/>
    <property type="evidence" value="ECO:0007669"/>
    <property type="project" value="InterPro"/>
</dbReference>
<evidence type="ECO:0000259" key="20">
    <source>
        <dbReference type="PROSITE" id="PS50109"/>
    </source>
</evidence>
<keyword evidence="12 21" id="KW-0418">Kinase</keyword>
<evidence type="ECO:0000256" key="12">
    <source>
        <dbReference type="ARBA" id="ARBA00022777"/>
    </source>
</evidence>
<evidence type="ECO:0000256" key="1">
    <source>
        <dbReference type="ARBA" id="ARBA00000085"/>
    </source>
</evidence>
<dbReference type="GO" id="GO:0051539">
    <property type="term" value="F:4 iron, 4 sulfur cluster binding"/>
    <property type="evidence" value="ECO:0007669"/>
    <property type="project" value="UniProtKB-KW"/>
</dbReference>
<dbReference type="Pfam" id="PF07730">
    <property type="entry name" value="HisKA_3"/>
    <property type="match status" value="1"/>
</dbReference>
<dbReference type="Proteomes" id="UP000614216">
    <property type="component" value="Unassembled WGS sequence"/>
</dbReference>
<dbReference type="AlphaFoldDB" id="A0A937FZZ8"/>
<evidence type="ECO:0000313" key="22">
    <source>
        <dbReference type="Proteomes" id="UP000614216"/>
    </source>
</evidence>
<evidence type="ECO:0000256" key="15">
    <source>
        <dbReference type="ARBA" id="ARBA00023012"/>
    </source>
</evidence>
<dbReference type="GO" id="GO:0000155">
    <property type="term" value="F:phosphorelay sensor kinase activity"/>
    <property type="evidence" value="ECO:0007669"/>
    <property type="project" value="InterPro"/>
</dbReference>
<dbReference type="SUPFAM" id="SSF55874">
    <property type="entry name" value="ATPase domain of HSP90 chaperone/DNA topoisomerase II/histidine kinase"/>
    <property type="match status" value="1"/>
</dbReference>
<dbReference type="RefSeq" id="WP_202857145.1">
    <property type="nucleotide sequence ID" value="NZ_JAEUGD010000046.1"/>
</dbReference>
<dbReference type="InterPro" id="IPR004358">
    <property type="entry name" value="Sig_transdc_His_kin-like_C"/>
</dbReference>
<keyword evidence="14" id="KW-0408">Iron</keyword>
<evidence type="ECO:0000256" key="2">
    <source>
        <dbReference type="ARBA" id="ARBA00001966"/>
    </source>
</evidence>
<keyword evidence="6" id="KW-0004">4Fe-4S</keyword>
<comment type="caution">
    <text evidence="21">The sequence shown here is derived from an EMBL/GenBank/DDBJ whole genome shotgun (WGS) entry which is preliminary data.</text>
</comment>
<keyword evidence="19" id="KW-1133">Transmembrane helix</keyword>
<keyword evidence="16" id="KW-0411">Iron-sulfur</keyword>
<dbReference type="InterPro" id="IPR003594">
    <property type="entry name" value="HATPase_dom"/>
</dbReference>
<dbReference type="GO" id="GO:0005524">
    <property type="term" value="F:ATP binding"/>
    <property type="evidence" value="ECO:0007669"/>
    <property type="project" value="UniProtKB-KW"/>
</dbReference>
<keyword evidence="13" id="KW-0067">ATP-binding</keyword>
<keyword evidence="15" id="KW-0902">Two-component regulatory system</keyword>
<evidence type="ECO:0000256" key="9">
    <source>
        <dbReference type="ARBA" id="ARBA00022679"/>
    </source>
</evidence>
<dbReference type="GO" id="GO:0005737">
    <property type="term" value="C:cytoplasm"/>
    <property type="evidence" value="ECO:0007669"/>
    <property type="project" value="UniProtKB-SubCell"/>
</dbReference>
<dbReference type="PRINTS" id="PR00344">
    <property type="entry name" value="BCTRLSENSOR"/>
</dbReference>
<dbReference type="EMBL" id="JAEUGD010000046">
    <property type="protein sequence ID" value="MBL6447606.1"/>
    <property type="molecule type" value="Genomic_DNA"/>
</dbReference>
<evidence type="ECO:0000256" key="10">
    <source>
        <dbReference type="ARBA" id="ARBA00022723"/>
    </source>
</evidence>
<dbReference type="PANTHER" id="PTHR24421:SF10">
    <property type="entry name" value="NITRATE_NITRITE SENSOR PROTEIN NARQ"/>
    <property type="match status" value="1"/>
</dbReference>
<evidence type="ECO:0000256" key="11">
    <source>
        <dbReference type="ARBA" id="ARBA00022741"/>
    </source>
</evidence>
<dbReference type="Gene3D" id="3.30.565.10">
    <property type="entry name" value="Histidine kinase-like ATPase, C-terminal domain"/>
    <property type="match status" value="1"/>
</dbReference>
<keyword evidence="11" id="KW-0547">Nucleotide-binding</keyword>
<evidence type="ECO:0000256" key="3">
    <source>
        <dbReference type="ARBA" id="ARBA00004496"/>
    </source>
</evidence>
<dbReference type="PROSITE" id="PS50109">
    <property type="entry name" value="HIS_KIN"/>
    <property type="match status" value="1"/>
</dbReference>
<dbReference type="InterPro" id="IPR050482">
    <property type="entry name" value="Sensor_HK_TwoCompSys"/>
</dbReference>
<dbReference type="CDD" id="cd16917">
    <property type="entry name" value="HATPase_UhpB-NarQ-NarX-like"/>
    <property type="match status" value="1"/>
</dbReference>
<comment type="subcellular location">
    <subcellularLocation>
        <location evidence="3">Cytoplasm</location>
    </subcellularLocation>
</comment>
<dbReference type="SMART" id="SM00387">
    <property type="entry name" value="HATPase_c"/>
    <property type="match status" value="1"/>
</dbReference>
<evidence type="ECO:0000256" key="4">
    <source>
        <dbReference type="ARBA" id="ARBA00012438"/>
    </source>
</evidence>
<keyword evidence="9" id="KW-0808">Transferase</keyword>
<evidence type="ECO:0000256" key="5">
    <source>
        <dbReference type="ARBA" id="ARBA00017322"/>
    </source>
</evidence>
<dbReference type="Pfam" id="PF02518">
    <property type="entry name" value="HATPase_c"/>
    <property type="match status" value="1"/>
</dbReference>
<dbReference type="GO" id="GO:0046872">
    <property type="term" value="F:metal ion binding"/>
    <property type="evidence" value="ECO:0007669"/>
    <property type="project" value="UniProtKB-KW"/>
</dbReference>
<evidence type="ECO:0000256" key="14">
    <source>
        <dbReference type="ARBA" id="ARBA00023004"/>
    </source>
</evidence>
<name>A0A937FZZ8_9BACT</name>
<sequence length="265" mass="30447">MFKTQEEIFFAVVLSTLLLLFFGVIVIIAVMKYQNRRRKHLLEVNTLKVLYEKELLKTQLEVREQTLTNMSQEIHDNIGQVLALAKLNLSKILLGENVSNADRLEATKSLVSKAIQDLRNLSKTMNSHYINTYNLSELIRNDIDQINKTSEFKTAYQIDGKEVRIDPHQQLIIYRIIQESLNNIIKHSHGNEIHIFLYFEQEFLQVTIRDNGIGFDLESQSKATNFGHGTGLINMQNRAKLIGAHFEIKSNPNKGTSVELKLPLV</sequence>
<evidence type="ECO:0000313" key="21">
    <source>
        <dbReference type="EMBL" id="MBL6447606.1"/>
    </source>
</evidence>
<comment type="cofactor">
    <cofactor evidence="2">
        <name>[4Fe-4S] cluster</name>
        <dbReference type="ChEBI" id="CHEBI:49883"/>
    </cofactor>
</comment>
<comment type="function">
    <text evidence="17">Member of the two-component regulatory system NreB/NreC involved in the control of dissimilatory nitrate/nitrite reduction in response to oxygen. NreB functions as a direct oxygen sensor histidine kinase which is autophosphorylated, in the absence of oxygen, probably at the conserved histidine residue, and transfers its phosphate group probably to a conserved aspartate residue of NreC. NreB/NreC activates the expression of the nitrate (narGHJI) and nitrite (nir) reductase operons, as well as the putative nitrate transporter gene narT.</text>
</comment>
<evidence type="ECO:0000256" key="6">
    <source>
        <dbReference type="ARBA" id="ARBA00022485"/>
    </source>
</evidence>
<evidence type="ECO:0000256" key="19">
    <source>
        <dbReference type="SAM" id="Phobius"/>
    </source>
</evidence>
<keyword evidence="7" id="KW-0963">Cytoplasm</keyword>
<evidence type="ECO:0000256" key="7">
    <source>
        <dbReference type="ARBA" id="ARBA00022490"/>
    </source>
</evidence>
<evidence type="ECO:0000256" key="17">
    <source>
        <dbReference type="ARBA" id="ARBA00024827"/>
    </source>
</evidence>
<evidence type="ECO:0000256" key="13">
    <source>
        <dbReference type="ARBA" id="ARBA00022840"/>
    </source>
</evidence>
<dbReference type="GO" id="GO:0016020">
    <property type="term" value="C:membrane"/>
    <property type="evidence" value="ECO:0007669"/>
    <property type="project" value="InterPro"/>
</dbReference>